<protein>
    <submittedName>
        <fullName evidence="2">Uncharacterized protein</fullName>
    </submittedName>
</protein>
<evidence type="ECO:0000313" key="3">
    <source>
        <dbReference type="Proteomes" id="UP000054375"/>
    </source>
</evidence>
<dbReference type="AlphaFoldDB" id="A0A101RR78"/>
<sequence length="347" mass="36082">MTTVKTTAATPPPRLPVRDKAAALGRGWGGLSPMLTRLAAERATGVLVRERGALHLADGKVVHAESPAAPGAHDLLAAHGTLDADAWARALAESAAHAEGPEHTGAGTGTRRRTGAEVVHHAGRRLVEDGLLAPGALELCRLTALYDAAYFALAPSSAPGRFRYGSEDDLGTGRAAVPDTSGPREGSPTALATPGSRAGTPTGPGIPHPIPVADLERETLRRRDLLHRIWPDALVDEAPLTREYHPAPAPIPARRQAVLALVNGVRTASDIARELGRPAFHTLVDIRRLVAAGAVSPRPVTLPGDPLSVPLPGPAGTGPPMDLTGTTAPVDPHITLLKRLRDALEAL</sequence>
<dbReference type="Proteomes" id="UP000054375">
    <property type="component" value="Unassembled WGS sequence"/>
</dbReference>
<name>A0A101RR78_9ACTN</name>
<comment type="caution">
    <text evidence="2">The sequence shown here is derived from an EMBL/GenBank/DDBJ whole genome shotgun (WGS) entry which is preliminary data.</text>
</comment>
<reference evidence="2 3" key="1">
    <citation type="submission" date="2015-10" db="EMBL/GenBank/DDBJ databases">
        <title>Draft genome sequence of Streptomyces griseorubiginosus DSM 40469, type strain for the species Streptomyces griseorubiginosus.</title>
        <authorList>
            <person name="Ruckert C."/>
            <person name="Winkler A."/>
            <person name="Kalinowski J."/>
            <person name="Kampfer P."/>
            <person name="Glaeser S."/>
        </authorList>
    </citation>
    <scope>NUCLEOTIDE SEQUENCE [LARGE SCALE GENOMIC DNA]</scope>
    <source>
        <strain evidence="2 3">DSM 40469</strain>
    </source>
</reference>
<dbReference type="EMBL" id="LMWV01000032">
    <property type="protein sequence ID" value="KUN60098.1"/>
    <property type="molecule type" value="Genomic_DNA"/>
</dbReference>
<evidence type="ECO:0000313" key="2">
    <source>
        <dbReference type="EMBL" id="KUN60098.1"/>
    </source>
</evidence>
<organism evidence="2 3">
    <name type="scientific">Streptomyces griseorubiginosus</name>
    <dbReference type="NCBI Taxonomy" id="67304"/>
    <lineage>
        <taxon>Bacteria</taxon>
        <taxon>Bacillati</taxon>
        <taxon>Actinomycetota</taxon>
        <taxon>Actinomycetes</taxon>
        <taxon>Kitasatosporales</taxon>
        <taxon>Streptomycetaceae</taxon>
        <taxon>Streptomyces</taxon>
    </lineage>
</organism>
<keyword evidence="3" id="KW-1185">Reference proteome</keyword>
<feature type="region of interest" description="Disordered" evidence="1">
    <location>
        <begin position="93"/>
        <end position="113"/>
    </location>
</feature>
<gene>
    <name evidence="2" type="ORF">AQJ54_37070</name>
</gene>
<proteinExistence type="predicted"/>
<evidence type="ECO:0000256" key="1">
    <source>
        <dbReference type="SAM" id="MobiDB-lite"/>
    </source>
</evidence>
<feature type="region of interest" description="Disordered" evidence="1">
    <location>
        <begin position="162"/>
        <end position="210"/>
    </location>
</feature>
<dbReference type="RefSeq" id="WP_062245226.1">
    <property type="nucleotide sequence ID" value="NZ_JBIATL010000006.1"/>
</dbReference>
<accession>A0A101RR78</accession>